<dbReference type="OrthoDB" id="570545at2"/>
<dbReference type="Proteomes" id="UP000194161">
    <property type="component" value="Chromosome"/>
</dbReference>
<dbReference type="CDD" id="cd03811">
    <property type="entry name" value="GT4_GT28_WabH-like"/>
    <property type="match status" value="1"/>
</dbReference>
<evidence type="ECO:0008006" key="5">
    <source>
        <dbReference type="Google" id="ProtNLM"/>
    </source>
</evidence>
<sequence>MVDVLFVVPDLHQGGVGRCVHMMLESLPGYGLSTSIFCARAVDNELQPARATVRRGVARKLSGPAMYALAPWILWRLMAEIRRGRPAVVCSHGLFCNLLVAAARVLMPGAFRSVAFEHNSPRAHYQTTEHGWLKRLLLRLGYGMHDSVIGVSRGVVADLVEMVPSLRQKCRHIYNGVDLNRVRSQAREAFAARADDGLVHVVAVGRLVQGKGFETLIGAAGLLDDPGISITIIGEGPHRGQLEAQIAQQQPRSPVRLAGYAANPFPEVAAADIFVSTSERESFGIVLVEALCLGVPVVATNCPTGPAEILDDGRFGELVPVGNAGAVARAIASLARDPVRRRQLSTLGPRRAADFALDRHCKELVNLFEPLVRRQAPDRAGART</sequence>
<protein>
    <recommendedName>
        <fullName evidence="5">Glycosyl transferase</fullName>
    </recommendedName>
</protein>
<evidence type="ECO:0000259" key="1">
    <source>
        <dbReference type="Pfam" id="PF00534"/>
    </source>
</evidence>
<feature type="domain" description="Glycosyl transferase family 1" evidence="1">
    <location>
        <begin position="194"/>
        <end position="346"/>
    </location>
</feature>
<dbReference type="STRING" id="463040.CAL15_12320"/>
<proteinExistence type="predicted"/>
<dbReference type="Pfam" id="PF00534">
    <property type="entry name" value="Glycos_transf_1"/>
    <property type="match status" value="1"/>
</dbReference>
<dbReference type="Gene3D" id="3.40.50.2000">
    <property type="entry name" value="Glycogen Phosphorylase B"/>
    <property type="match status" value="2"/>
</dbReference>
<dbReference type="AlphaFoldDB" id="A0A1W6ZCL2"/>
<accession>A0A1W6ZCL2</accession>
<dbReference type="EMBL" id="CP021111">
    <property type="protein sequence ID" value="ARP95091.1"/>
    <property type="molecule type" value="Genomic_DNA"/>
</dbReference>
<dbReference type="KEGG" id="bgm:CAL15_12320"/>
<dbReference type="SUPFAM" id="SSF53756">
    <property type="entry name" value="UDP-Glycosyltransferase/glycogen phosphorylase"/>
    <property type="match status" value="1"/>
</dbReference>
<evidence type="ECO:0000313" key="4">
    <source>
        <dbReference type="Proteomes" id="UP000194161"/>
    </source>
</evidence>
<keyword evidence="4" id="KW-1185">Reference proteome</keyword>
<evidence type="ECO:0000259" key="2">
    <source>
        <dbReference type="Pfam" id="PF13439"/>
    </source>
</evidence>
<dbReference type="PANTHER" id="PTHR12526:SF630">
    <property type="entry name" value="GLYCOSYLTRANSFERASE"/>
    <property type="match status" value="1"/>
</dbReference>
<dbReference type="GO" id="GO:0016757">
    <property type="term" value="F:glycosyltransferase activity"/>
    <property type="evidence" value="ECO:0007669"/>
    <property type="project" value="InterPro"/>
</dbReference>
<dbReference type="InterPro" id="IPR001296">
    <property type="entry name" value="Glyco_trans_1"/>
</dbReference>
<feature type="domain" description="Glycosyltransferase subfamily 4-like N-terminal" evidence="2">
    <location>
        <begin position="14"/>
        <end position="181"/>
    </location>
</feature>
<name>A0A1W6ZCL2_9BORD</name>
<evidence type="ECO:0000313" key="3">
    <source>
        <dbReference type="EMBL" id="ARP95091.1"/>
    </source>
</evidence>
<organism evidence="3 4">
    <name type="scientific">Bordetella genomosp. 13</name>
    <dbReference type="NCBI Taxonomy" id="463040"/>
    <lineage>
        <taxon>Bacteria</taxon>
        <taxon>Pseudomonadati</taxon>
        <taxon>Pseudomonadota</taxon>
        <taxon>Betaproteobacteria</taxon>
        <taxon>Burkholderiales</taxon>
        <taxon>Alcaligenaceae</taxon>
        <taxon>Bordetella</taxon>
    </lineage>
</organism>
<reference evidence="3 4" key="1">
    <citation type="submission" date="2017-05" db="EMBL/GenBank/DDBJ databases">
        <title>Complete and WGS of Bordetella genogroups.</title>
        <authorList>
            <person name="Spilker T."/>
            <person name="LiPuma J."/>
        </authorList>
    </citation>
    <scope>NUCLEOTIDE SEQUENCE [LARGE SCALE GENOMIC DNA]</scope>
    <source>
        <strain evidence="3 4">AU7206</strain>
    </source>
</reference>
<gene>
    <name evidence="3" type="ORF">CAL15_12320</name>
</gene>
<dbReference type="Pfam" id="PF13439">
    <property type="entry name" value="Glyco_transf_4"/>
    <property type="match status" value="1"/>
</dbReference>
<dbReference type="PANTHER" id="PTHR12526">
    <property type="entry name" value="GLYCOSYLTRANSFERASE"/>
    <property type="match status" value="1"/>
</dbReference>
<dbReference type="InterPro" id="IPR028098">
    <property type="entry name" value="Glyco_trans_4-like_N"/>
</dbReference>